<dbReference type="EMBL" id="NHSD01000129">
    <property type="protein sequence ID" value="MBK5926466.1"/>
    <property type="molecule type" value="Genomic_DNA"/>
</dbReference>
<reference evidence="2" key="2">
    <citation type="journal article" date="2020" name="Microorganisms">
        <title>Osmotic Adaptation and Compatible Solute Biosynthesis of Phototrophic Bacteria as Revealed from Genome Analyses.</title>
        <authorList>
            <person name="Imhoff J.F."/>
            <person name="Rahn T."/>
            <person name="Kunzel S."/>
            <person name="Keller A."/>
            <person name="Neulinger S.C."/>
        </authorList>
    </citation>
    <scope>NUCLEOTIDE SEQUENCE</scope>
    <source>
        <strain evidence="2">LMG 28126</strain>
    </source>
</reference>
<accession>A0A934TJ52</accession>
<feature type="compositionally biased region" description="Low complexity" evidence="1">
    <location>
        <begin position="1"/>
        <end position="12"/>
    </location>
</feature>
<name>A0A934TJ52_9RHOB</name>
<gene>
    <name evidence="2" type="ORF">CCR87_03695</name>
</gene>
<reference evidence="2" key="1">
    <citation type="submission" date="2017-05" db="EMBL/GenBank/DDBJ databases">
        <authorList>
            <person name="Imhoff J.F."/>
            <person name="Rahn T."/>
            <person name="Kuenzel S."/>
            <person name="Neulinger S.C."/>
        </authorList>
    </citation>
    <scope>NUCLEOTIDE SEQUENCE</scope>
    <source>
        <strain evidence="2">LMG 28126</strain>
    </source>
</reference>
<organism evidence="2 3">
    <name type="scientific">Rhodobaculum claviforme</name>
    <dbReference type="NCBI Taxonomy" id="1549854"/>
    <lineage>
        <taxon>Bacteria</taxon>
        <taxon>Pseudomonadati</taxon>
        <taxon>Pseudomonadota</taxon>
        <taxon>Alphaproteobacteria</taxon>
        <taxon>Rhodobacterales</taxon>
        <taxon>Paracoccaceae</taxon>
        <taxon>Rhodobaculum</taxon>
    </lineage>
</organism>
<protein>
    <submittedName>
        <fullName evidence="2">Uncharacterized protein</fullName>
    </submittedName>
</protein>
<dbReference type="RefSeq" id="WP_201156235.1">
    <property type="nucleotide sequence ID" value="NZ_NHSD01000129.1"/>
</dbReference>
<evidence type="ECO:0000256" key="1">
    <source>
        <dbReference type="SAM" id="MobiDB-lite"/>
    </source>
</evidence>
<evidence type="ECO:0000313" key="2">
    <source>
        <dbReference type="EMBL" id="MBK5926466.1"/>
    </source>
</evidence>
<feature type="region of interest" description="Disordered" evidence="1">
    <location>
        <begin position="1"/>
        <end position="48"/>
    </location>
</feature>
<dbReference type="AlphaFoldDB" id="A0A934TJ52"/>
<sequence length="104" mass="10740">PDASPAAPAPDAAEPPAPDADPASEAALPETSTTAPDIASELPEAGDPEAFDADRLRALLDDADLSEVDRAQLEAIIDSAEQDPSLVDQAVQALRERLSGPETR</sequence>
<comment type="caution">
    <text evidence="2">The sequence shown here is derived from an EMBL/GenBank/DDBJ whole genome shotgun (WGS) entry which is preliminary data.</text>
</comment>
<dbReference type="Proteomes" id="UP000706333">
    <property type="component" value="Unassembled WGS sequence"/>
</dbReference>
<proteinExistence type="predicted"/>
<keyword evidence="3" id="KW-1185">Reference proteome</keyword>
<feature type="non-terminal residue" evidence="2">
    <location>
        <position position="1"/>
    </location>
</feature>
<evidence type="ECO:0000313" key="3">
    <source>
        <dbReference type="Proteomes" id="UP000706333"/>
    </source>
</evidence>